<proteinExistence type="predicted"/>
<protein>
    <submittedName>
        <fullName evidence="1">WSSV306</fullName>
    </submittedName>
</protein>
<sequence>MNSLRIDAINGKIEEVYNPSPIMGIREYGTIRRAGTKKMQVRKNWFYDQD</sequence>
<reference evidence="1" key="2">
    <citation type="journal article" date="2018" name="Genome Announc.">
        <title>First Report of a Complete Genome Sequence of White spot syndrome virus from India.</title>
        <authorList>
            <person name="Vinaya Kumar K."/>
            <person name="Shekhar M.S."/>
            <person name="Otta S.K."/>
            <person name="Karthic K."/>
            <person name="Ashok Kumar J."/>
            <person name="Gopikrishna G."/>
            <person name="Vijayan K.K."/>
        </authorList>
    </citation>
    <scope>NUCLEOTIDE SEQUENCE</scope>
    <source>
        <strain evidence="1">IN_AP4RU</strain>
    </source>
</reference>
<dbReference type="EMBL" id="MG702567">
    <property type="protein sequence ID" value="AUO15106.1"/>
    <property type="molecule type" value="Genomic_DNA"/>
</dbReference>
<name>A0A2I6SC24_9VIRU</name>
<accession>A0A2I6SC24</accession>
<organism evidence="1">
    <name type="scientific">White spot syndrome virus</name>
    <dbReference type="NCBI Taxonomy" id="342409"/>
    <lineage>
        <taxon>Viruses</taxon>
        <taxon>Viruses incertae sedis</taxon>
        <taxon>Naldaviricetes</taxon>
        <taxon>Nimaviridae</taxon>
        <taxon>Whispovirus</taxon>
    </lineage>
</organism>
<evidence type="ECO:0000313" key="1">
    <source>
        <dbReference type="EMBL" id="AUO15106.1"/>
    </source>
</evidence>
<dbReference type="Proteomes" id="UP000267352">
    <property type="component" value="Segment"/>
</dbReference>
<reference evidence="1" key="1">
    <citation type="submission" date="2017-12" db="EMBL/GenBank/DDBJ databases">
        <authorList>
            <person name="Katneni V.K."/>
            <person name="Shekhar M.S."/>
            <person name="Otta S.K."/>
            <person name="Karthic K."/>
            <person name="Jangam A.K."/>
            <person name="Gopikrishna G."/>
            <person name="Vijayan K.K."/>
        </authorList>
    </citation>
    <scope>NUCLEOTIDE SEQUENCE [LARGE SCALE GENOMIC DNA]</scope>
    <source>
        <strain evidence="1">IN_AP4RU</strain>
    </source>
</reference>